<dbReference type="AlphaFoldDB" id="A0A8B2NVM6"/>
<comment type="caution">
    <text evidence="5">The sequence shown here is derived from an EMBL/GenBank/DDBJ whole genome shotgun (WGS) entry which is preliminary data.</text>
</comment>
<dbReference type="EC" id="4.2.1.17" evidence="5"/>
<evidence type="ECO:0000313" key="6">
    <source>
        <dbReference type="Proteomes" id="UP000249590"/>
    </source>
</evidence>
<dbReference type="SUPFAM" id="SSF52096">
    <property type="entry name" value="ClpP/crotonase"/>
    <property type="match status" value="1"/>
</dbReference>
<protein>
    <submittedName>
        <fullName evidence="5">Enoyl-CoA hydratase</fullName>
        <ecNumber evidence="5">4.2.1.17</ecNumber>
    </submittedName>
</protein>
<dbReference type="GO" id="GO:0006635">
    <property type="term" value="P:fatty acid beta-oxidation"/>
    <property type="evidence" value="ECO:0007669"/>
    <property type="project" value="TreeGrafter"/>
</dbReference>
<dbReference type="InterPro" id="IPR018376">
    <property type="entry name" value="Enoyl-CoA_hyd/isom_CS"/>
</dbReference>
<sequence length="258" mass="27565">MARRFASVETVGRITVVTLNRPEVMNALHRAAHEELGEIFDAFAADPDQWVAILTGAGPRAFCTGYDLKALAAGETEGWGPGGFGGLARRFDCDKPIIAAVNGLALGGGFELALACDLVVAARGARFGLPECRAGLIPASGGLQRLTTQVGLKRAMAMIMTGDAITAEEAERFGLVNEVVEDGAVLEAAMDWARRVCRSSPLAVRAAKDTVAALMDPVEQSLSRQDERTAVRRLRASEDVREGPRAFAEKRPPVWKGY</sequence>
<dbReference type="PROSITE" id="PS00166">
    <property type="entry name" value="ENOYL_COA_HYDRATASE"/>
    <property type="match status" value="1"/>
</dbReference>
<comment type="similarity">
    <text evidence="1 3">Belongs to the enoyl-CoA hydratase/isomerase family.</text>
</comment>
<evidence type="ECO:0000256" key="2">
    <source>
        <dbReference type="ARBA" id="ARBA00023239"/>
    </source>
</evidence>
<dbReference type="Proteomes" id="UP000249590">
    <property type="component" value="Unassembled WGS sequence"/>
</dbReference>
<dbReference type="Gene3D" id="3.90.226.10">
    <property type="entry name" value="2-enoyl-CoA Hydratase, Chain A, domain 1"/>
    <property type="match status" value="1"/>
</dbReference>
<organism evidence="5 6">
    <name type="scientific">Acuticoccus sediminis</name>
    <dbReference type="NCBI Taxonomy" id="2184697"/>
    <lineage>
        <taxon>Bacteria</taxon>
        <taxon>Pseudomonadati</taxon>
        <taxon>Pseudomonadota</taxon>
        <taxon>Alphaproteobacteria</taxon>
        <taxon>Hyphomicrobiales</taxon>
        <taxon>Amorphaceae</taxon>
        <taxon>Acuticoccus</taxon>
    </lineage>
</organism>
<name>A0A8B2NVM6_9HYPH</name>
<dbReference type="OrthoDB" id="5730382at2"/>
<dbReference type="CDD" id="cd06558">
    <property type="entry name" value="crotonase-like"/>
    <property type="match status" value="1"/>
</dbReference>
<evidence type="ECO:0000256" key="1">
    <source>
        <dbReference type="ARBA" id="ARBA00005254"/>
    </source>
</evidence>
<dbReference type="FunFam" id="3.90.226.10:FF:000009">
    <property type="entry name" value="Carnitinyl-CoA dehydratase"/>
    <property type="match status" value="1"/>
</dbReference>
<gene>
    <name evidence="5" type="ORF">DLJ53_10995</name>
</gene>
<dbReference type="GO" id="GO:0004300">
    <property type="term" value="F:enoyl-CoA hydratase activity"/>
    <property type="evidence" value="ECO:0007669"/>
    <property type="project" value="UniProtKB-EC"/>
</dbReference>
<feature type="compositionally biased region" description="Basic and acidic residues" evidence="4">
    <location>
        <begin position="225"/>
        <end position="252"/>
    </location>
</feature>
<evidence type="ECO:0000256" key="4">
    <source>
        <dbReference type="SAM" id="MobiDB-lite"/>
    </source>
</evidence>
<feature type="region of interest" description="Disordered" evidence="4">
    <location>
        <begin position="225"/>
        <end position="258"/>
    </location>
</feature>
<reference evidence="5 6" key="1">
    <citation type="submission" date="2018-05" db="EMBL/GenBank/DDBJ databases">
        <title>Acuticoccus sediminis sp. nov., isolated from deep-sea sediment of Indian Ocean.</title>
        <authorList>
            <person name="Liu X."/>
            <person name="Lai Q."/>
            <person name="Du Y."/>
            <person name="Sun F."/>
            <person name="Zhang X."/>
            <person name="Wang S."/>
            <person name="Shao Z."/>
        </authorList>
    </citation>
    <scope>NUCLEOTIDE SEQUENCE [LARGE SCALE GENOMIC DNA]</scope>
    <source>
        <strain evidence="5 6">PTG4-2</strain>
    </source>
</reference>
<dbReference type="PANTHER" id="PTHR11941:SF54">
    <property type="entry name" value="ENOYL-COA HYDRATASE, MITOCHONDRIAL"/>
    <property type="match status" value="1"/>
</dbReference>
<evidence type="ECO:0000313" key="5">
    <source>
        <dbReference type="EMBL" id="RAI02549.1"/>
    </source>
</evidence>
<dbReference type="InterPro" id="IPR029045">
    <property type="entry name" value="ClpP/crotonase-like_dom_sf"/>
</dbReference>
<accession>A0A8B2NVM6</accession>
<dbReference type="PANTHER" id="PTHR11941">
    <property type="entry name" value="ENOYL-COA HYDRATASE-RELATED"/>
    <property type="match status" value="1"/>
</dbReference>
<keyword evidence="2 5" id="KW-0456">Lyase</keyword>
<dbReference type="Pfam" id="PF00378">
    <property type="entry name" value="ECH_1"/>
    <property type="match status" value="1"/>
</dbReference>
<proteinExistence type="inferred from homology"/>
<dbReference type="InterPro" id="IPR001753">
    <property type="entry name" value="Enoyl-CoA_hydra/iso"/>
</dbReference>
<dbReference type="EMBL" id="QHHQ01000002">
    <property type="protein sequence ID" value="RAI02549.1"/>
    <property type="molecule type" value="Genomic_DNA"/>
</dbReference>
<dbReference type="Gene3D" id="1.10.12.10">
    <property type="entry name" value="Lyase 2-enoyl-coa Hydratase, Chain A, domain 2"/>
    <property type="match status" value="1"/>
</dbReference>
<keyword evidence="6" id="KW-1185">Reference proteome</keyword>
<evidence type="ECO:0000256" key="3">
    <source>
        <dbReference type="RuleBase" id="RU003707"/>
    </source>
</evidence>
<dbReference type="InterPro" id="IPR014748">
    <property type="entry name" value="Enoyl-CoA_hydra_C"/>
</dbReference>